<organism evidence="7 8">
    <name type="scientific">Diaphorina citri</name>
    <name type="common">Asian citrus psyllid</name>
    <dbReference type="NCBI Taxonomy" id="121845"/>
    <lineage>
        <taxon>Eukaryota</taxon>
        <taxon>Metazoa</taxon>
        <taxon>Ecdysozoa</taxon>
        <taxon>Arthropoda</taxon>
        <taxon>Hexapoda</taxon>
        <taxon>Insecta</taxon>
        <taxon>Pterygota</taxon>
        <taxon>Neoptera</taxon>
        <taxon>Paraneoptera</taxon>
        <taxon>Hemiptera</taxon>
        <taxon>Sternorrhyncha</taxon>
        <taxon>Psylloidea</taxon>
        <taxon>Psyllidae</taxon>
        <taxon>Diaphorininae</taxon>
        <taxon>Diaphorina</taxon>
    </lineage>
</organism>
<name>A0A1S3DR34_DIACI</name>
<keyword evidence="4" id="KW-0234">DNA repair</keyword>
<dbReference type="SUPFAM" id="SSF49879">
    <property type="entry name" value="SMAD/FHA domain"/>
    <property type="match status" value="1"/>
</dbReference>
<dbReference type="RefSeq" id="XP_008486519.1">
    <property type="nucleotide sequence ID" value="XM_008488297.3"/>
</dbReference>
<gene>
    <name evidence="8" type="primary">LOC103523234</name>
</gene>
<dbReference type="GO" id="GO:0006281">
    <property type="term" value="P:DNA repair"/>
    <property type="evidence" value="ECO:0007669"/>
    <property type="project" value="UniProtKB-KW"/>
</dbReference>
<feature type="domain" description="PNK FHA" evidence="6">
    <location>
        <begin position="6"/>
        <end position="75"/>
    </location>
</feature>
<evidence type="ECO:0000256" key="1">
    <source>
        <dbReference type="ARBA" id="ARBA00004123"/>
    </source>
</evidence>
<dbReference type="InterPro" id="IPR008984">
    <property type="entry name" value="SMAD_FHA_dom_sf"/>
</dbReference>
<comment type="subcellular location">
    <subcellularLocation>
        <location evidence="1">Nucleus</location>
    </subcellularLocation>
</comment>
<dbReference type="OMA" id="INTEQTM"/>
<evidence type="ECO:0000313" key="8">
    <source>
        <dbReference type="RefSeq" id="XP_008486519.1"/>
    </source>
</evidence>
<sequence length="120" mass="13574">MQNVKCILKRVDGSSDDIELNKVHQKVILGRGPLTQINDKRCSRSQVIIEINTLTHCVKLKQLGSNHSGLNGKALVMNEEKLLEHHDIVEVLHNTYKYKVELEGLSSTSNQLYGSQEDHE</sequence>
<evidence type="ECO:0000313" key="7">
    <source>
        <dbReference type="Proteomes" id="UP000079169"/>
    </source>
</evidence>
<keyword evidence="3" id="KW-0378">Hydrolase</keyword>
<evidence type="ECO:0000256" key="2">
    <source>
        <dbReference type="ARBA" id="ARBA00022763"/>
    </source>
</evidence>
<accession>A0A1S3DR34</accession>
<evidence type="ECO:0000259" key="6">
    <source>
        <dbReference type="Pfam" id="PF17913"/>
    </source>
</evidence>
<dbReference type="AlphaFoldDB" id="A0A1S3DR34"/>
<keyword evidence="2" id="KW-0227">DNA damage</keyword>
<dbReference type="InterPro" id="IPR041388">
    <property type="entry name" value="FHA_2"/>
</dbReference>
<dbReference type="Gene3D" id="2.60.200.20">
    <property type="match status" value="1"/>
</dbReference>
<dbReference type="KEGG" id="dci:103523234"/>
<proteinExistence type="predicted"/>
<dbReference type="Pfam" id="PF17913">
    <property type="entry name" value="FHA_2"/>
    <property type="match status" value="1"/>
</dbReference>
<dbReference type="PaxDb" id="121845-A0A1S3DR34"/>
<keyword evidence="7" id="KW-1185">Reference proteome</keyword>
<dbReference type="Proteomes" id="UP000079169">
    <property type="component" value="Unplaced"/>
</dbReference>
<dbReference type="GO" id="GO:0016787">
    <property type="term" value="F:hydrolase activity"/>
    <property type="evidence" value="ECO:0007669"/>
    <property type="project" value="UniProtKB-KW"/>
</dbReference>
<dbReference type="GeneID" id="103523234"/>
<keyword evidence="5" id="KW-0539">Nucleus</keyword>
<dbReference type="STRING" id="121845.A0A1S3DR34"/>
<dbReference type="GO" id="GO:0005634">
    <property type="term" value="C:nucleus"/>
    <property type="evidence" value="ECO:0007669"/>
    <property type="project" value="UniProtKB-SubCell"/>
</dbReference>
<reference evidence="8" key="1">
    <citation type="submission" date="2025-08" db="UniProtKB">
        <authorList>
            <consortium name="RefSeq"/>
        </authorList>
    </citation>
    <scope>IDENTIFICATION</scope>
</reference>
<protein>
    <submittedName>
        <fullName evidence="8">Aprataxin-like</fullName>
    </submittedName>
</protein>
<evidence type="ECO:0000256" key="4">
    <source>
        <dbReference type="ARBA" id="ARBA00023204"/>
    </source>
</evidence>
<evidence type="ECO:0000256" key="3">
    <source>
        <dbReference type="ARBA" id="ARBA00022801"/>
    </source>
</evidence>
<evidence type="ECO:0000256" key="5">
    <source>
        <dbReference type="ARBA" id="ARBA00023242"/>
    </source>
</evidence>
<feature type="non-terminal residue" evidence="8">
    <location>
        <position position="120"/>
    </location>
</feature>